<accession>A0A173WM72</accession>
<proteinExistence type="predicted"/>
<evidence type="ECO:0000256" key="1">
    <source>
        <dbReference type="SAM" id="Coils"/>
    </source>
</evidence>
<dbReference type="Proteomes" id="UP000095409">
    <property type="component" value="Unassembled WGS sequence"/>
</dbReference>
<feature type="coiled-coil region" evidence="1">
    <location>
        <begin position="100"/>
        <end position="165"/>
    </location>
</feature>
<organism evidence="2 3">
    <name type="scientific">Blautia obeum</name>
    <dbReference type="NCBI Taxonomy" id="40520"/>
    <lineage>
        <taxon>Bacteria</taxon>
        <taxon>Bacillati</taxon>
        <taxon>Bacillota</taxon>
        <taxon>Clostridia</taxon>
        <taxon>Lachnospirales</taxon>
        <taxon>Lachnospiraceae</taxon>
        <taxon>Blautia</taxon>
    </lineage>
</organism>
<gene>
    <name evidence="2" type="ORF">ERS852394_00139</name>
</gene>
<name>A0A173WM72_9FIRM</name>
<evidence type="ECO:0000313" key="2">
    <source>
        <dbReference type="EMBL" id="CUN40066.1"/>
    </source>
</evidence>
<protein>
    <submittedName>
        <fullName evidence="2">Phage-related protein</fullName>
    </submittedName>
</protein>
<keyword evidence="1" id="KW-0175">Coiled coil</keyword>
<reference evidence="2 3" key="1">
    <citation type="submission" date="2015-09" db="EMBL/GenBank/DDBJ databases">
        <authorList>
            <consortium name="Pathogen Informatics"/>
        </authorList>
    </citation>
    <scope>NUCLEOTIDE SEQUENCE [LARGE SCALE GENOMIC DNA]</scope>
    <source>
        <strain evidence="2 3">2789STDY5608837</strain>
    </source>
</reference>
<sequence>MGDTLHKMQVKIEGDASSLKKELESTSQATKRSTEIIQKEIEKIKQSMSGKLPKIPKNISDTIKQSFQNIKSGAPFSAMIQNTRQYVKEAQLAAGIKVHTKEYEQNEKDIERVIQALERLEQKKRDLTNSRSGNEAERAKRSEAIANVKGQIKATEKQLESYQAYRQSMQFRNTDTERPYTGKLSDGNSFETAGAVMRQTAERIREVKEAATEAIKQVPVLGKVLSNVAYVGSKGWGGLKKLISGVASGIKTLASGAIQKSSGAFGALIQKFATGIPILKRTRSSFNGLGTSGKGLVGILKTIGMTAKFMFASFVIRGAINGAKEGFQNLAQYSSSTNASLSMLMSSLTQLKNSLATAFAPILDVVAPILNQFLQMTIRAVNAVGQLMGALTGKSTIVRAKKVNQDYAASLNGTSNGLKKNASNANKAQKEAEKYKRTLLGFDQINKMDDNSSSDTGSSGGADTGALGGVDNMFETTAVNSKFKDLAKLIKDSWKNADFTEIGAIVGRKLNAALQNIPWDEIKSTANRIAKSIATFLNGFIEATDWGLVGSTISQGLNTAFGFVNTFATNFHWTSLGQAISDGINGAVKTFDAATAGQTVSNVVKGILDAFITAVENTDWQQVGKKVQELLVNIDWNGVVSRLSEAIGAAFGGFAAFLWGLIGDAWKKVVQWWKDTAYKDGKFTISGLLNGIVDALKNIASWIKEHIFTPFINGFKKAFGIHSPSTVMSEQGGFIMSGLFKGLKDNLPNILTWVGNIPKKVKDKLGNAKDWLKDKGSQAIEGFAAGLKSIHIPLPHISVSWNSHTVGPVSFSTPSFGLNWYAKGGFPETGEMFVARENGPEMVGRMGRKNAVANNNQIIAGIRAGVYEAMVNALESSSGGDGQKTEVKVYLEGDSKKLFRVIRIEGQDYQKSTGKPVFD</sequence>
<evidence type="ECO:0000313" key="3">
    <source>
        <dbReference type="Proteomes" id="UP000095409"/>
    </source>
</evidence>
<dbReference type="AlphaFoldDB" id="A0A173WM72"/>
<dbReference type="RefSeq" id="WP_055065423.1">
    <property type="nucleotide sequence ID" value="NZ_CYZD01000001.1"/>
</dbReference>
<dbReference type="EMBL" id="CYZD01000001">
    <property type="protein sequence ID" value="CUN40066.1"/>
    <property type="molecule type" value="Genomic_DNA"/>
</dbReference>